<dbReference type="HAMAP" id="MF_01515">
    <property type="entry name" value="UPF0316"/>
    <property type="match status" value="1"/>
</dbReference>
<sequence length="200" mass="22474">MHGGYIVFFQQLLDSWVFSWIILPILIFMCRIFDVSIGTIRIIFVSRGKKKLAPLLGFFEVSIWLIAISQIMQHLDNIACFFAYAGGYAMGNFIGIFIEDKLAMGTLIIRIFLISDENEMKARLYKAGFGVTSIDAHGMNGAVKIVYTVIKRKDLSKAVSIIEECDPKAFYSIEDAKSVNQGIFPKTGKSGFMEYIKPGK</sequence>
<gene>
    <name evidence="9" type="ORF">JYB65_02835</name>
</gene>
<dbReference type="InterPro" id="IPR044035">
    <property type="entry name" value="DUF5698"/>
</dbReference>
<keyword evidence="3 6" id="KW-0812">Transmembrane</keyword>
<evidence type="ECO:0000256" key="4">
    <source>
        <dbReference type="ARBA" id="ARBA00022989"/>
    </source>
</evidence>
<feature type="domain" description="DUF2179" evidence="7">
    <location>
        <begin position="129"/>
        <end position="179"/>
    </location>
</feature>
<protein>
    <recommendedName>
        <fullName evidence="6">UPF0316 protein JYB65_02835</fullName>
    </recommendedName>
</protein>
<feature type="transmembrane region" description="Helical" evidence="6">
    <location>
        <begin position="17"/>
        <end position="40"/>
    </location>
</feature>
<dbReference type="AlphaFoldDB" id="A0A939IGQ3"/>
<feature type="transmembrane region" description="Helical" evidence="6">
    <location>
        <begin position="78"/>
        <end position="98"/>
    </location>
</feature>
<reference evidence="9" key="1">
    <citation type="submission" date="2021-02" db="EMBL/GenBank/DDBJ databases">
        <title>Abyssanaerobacter marinus gen.nov., sp., nov, anaerobic bacterium isolated from the Onnuri vent field of Indian Ocean and suggestion of Mogibacteriaceae fam. nov., and proposal of reclassification of ambiguous this family's genus member.</title>
        <authorList>
            <person name="Kim Y.J."/>
            <person name="Yang J.-A."/>
        </authorList>
    </citation>
    <scope>NUCLEOTIDE SEQUENCE</scope>
    <source>
        <strain evidence="9">DSM 2634</strain>
    </source>
</reference>
<dbReference type="Pfam" id="PF10035">
    <property type="entry name" value="DUF2179"/>
    <property type="match status" value="1"/>
</dbReference>
<dbReference type="RefSeq" id="WP_206581758.1">
    <property type="nucleotide sequence ID" value="NZ_JAFJZZ010000001.1"/>
</dbReference>
<dbReference type="InterPro" id="IPR019264">
    <property type="entry name" value="DUF2179"/>
</dbReference>
<dbReference type="Gene3D" id="3.30.70.120">
    <property type="match status" value="1"/>
</dbReference>
<evidence type="ECO:0000256" key="3">
    <source>
        <dbReference type="ARBA" id="ARBA00022692"/>
    </source>
</evidence>
<dbReference type="InterPro" id="IPR015867">
    <property type="entry name" value="N-reg_PII/ATP_PRibTrfase_C"/>
</dbReference>
<dbReference type="EMBL" id="JAFJZZ010000001">
    <property type="protein sequence ID" value="MBN7772287.1"/>
    <property type="molecule type" value="Genomic_DNA"/>
</dbReference>
<evidence type="ECO:0000313" key="9">
    <source>
        <dbReference type="EMBL" id="MBN7772287.1"/>
    </source>
</evidence>
<evidence type="ECO:0000256" key="5">
    <source>
        <dbReference type="ARBA" id="ARBA00023136"/>
    </source>
</evidence>
<accession>A0A939IGQ3</accession>
<dbReference type="InterPro" id="IPR022930">
    <property type="entry name" value="UPF0316"/>
</dbReference>
<dbReference type="NCBIfam" id="NF003191">
    <property type="entry name" value="PRK04164.1-2"/>
    <property type="match status" value="1"/>
</dbReference>
<dbReference type="PANTHER" id="PTHR40060:SF1">
    <property type="entry name" value="UPF0316 PROTEIN YEBE"/>
    <property type="match status" value="1"/>
</dbReference>
<keyword evidence="5 6" id="KW-0472">Membrane</keyword>
<proteinExistence type="inferred from homology"/>
<dbReference type="GO" id="GO:0005886">
    <property type="term" value="C:plasma membrane"/>
    <property type="evidence" value="ECO:0007669"/>
    <property type="project" value="UniProtKB-SubCell"/>
</dbReference>
<evidence type="ECO:0000259" key="8">
    <source>
        <dbReference type="Pfam" id="PF18955"/>
    </source>
</evidence>
<name>A0A939IGQ3_CLOAM</name>
<evidence type="ECO:0000256" key="2">
    <source>
        <dbReference type="ARBA" id="ARBA00022475"/>
    </source>
</evidence>
<feature type="transmembrane region" description="Helical" evidence="6">
    <location>
        <begin position="52"/>
        <end position="72"/>
    </location>
</feature>
<dbReference type="PANTHER" id="PTHR40060">
    <property type="entry name" value="UPF0316 PROTEIN YEBE"/>
    <property type="match status" value="1"/>
</dbReference>
<evidence type="ECO:0000313" key="10">
    <source>
        <dbReference type="Proteomes" id="UP000664545"/>
    </source>
</evidence>
<keyword evidence="2 6" id="KW-1003">Cell membrane</keyword>
<keyword evidence="10" id="KW-1185">Reference proteome</keyword>
<evidence type="ECO:0000256" key="6">
    <source>
        <dbReference type="HAMAP-Rule" id="MF_01515"/>
    </source>
</evidence>
<keyword evidence="4 6" id="KW-1133">Transmembrane helix</keyword>
<dbReference type="CDD" id="cd16381">
    <property type="entry name" value="YitT_C_like_1"/>
    <property type="match status" value="1"/>
</dbReference>
<evidence type="ECO:0000256" key="1">
    <source>
        <dbReference type="ARBA" id="ARBA00004651"/>
    </source>
</evidence>
<evidence type="ECO:0000259" key="7">
    <source>
        <dbReference type="Pfam" id="PF10035"/>
    </source>
</evidence>
<feature type="domain" description="DUF5698" evidence="8">
    <location>
        <begin position="39"/>
        <end position="96"/>
    </location>
</feature>
<comment type="similarity">
    <text evidence="6">Belongs to the UPF0316 family.</text>
</comment>
<comment type="caution">
    <text evidence="9">The sequence shown here is derived from an EMBL/GenBank/DDBJ whole genome shotgun (WGS) entry which is preliminary data.</text>
</comment>
<organism evidence="9 10">
    <name type="scientific">Clostridium aminobutyricum</name>
    <dbReference type="NCBI Taxonomy" id="33953"/>
    <lineage>
        <taxon>Bacteria</taxon>
        <taxon>Bacillati</taxon>
        <taxon>Bacillota</taxon>
        <taxon>Clostridia</taxon>
        <taxon>Eubacteriales</taxon>
        <taxon>Clostridiaceae</taxon>
        <taxon>Clostridium</taxon>
    </lineage>
</organism>
<comment type="subcellular location">
    <subcellularLocation>
        <location evidence="1 6">Cell membrane</location>
        <topology evidence="1 6">Multi-pass membrane protein</topology>
    </subcellularLocation>
</comment>
<dbReference type="Pfam" id="PF18955">
    <property type="entry name" value="DUF5698"/>
    <property type="match status" value="1"/>
</dbReference>
<dbReference type="Proteomes" id="UP000664545">
    <property type="component" value="Unassembled WGS sequence"/>
</dbReference>